<evidence type="ECO:0000256" key="4">
    <source>
        <dbReference type="PROSITE-ProRule" id="PRU00175"/>
    </source>
</evidence>
<dbReference type="InterPro" id="IPR013083">
    <property type="entry name" value="Znf_RING/FYVE/PHD"/>
</dbReference>
<feature type="domain" description="RING-type" evidence="5">
    <location>
        <begin position="240"/>
        <end position="279"/>
    </location>
</feature>
<evidence type="ECO:0000313" key="8">
    <source>
        <dbReference type="WBParaSite" id="SSLN_0000004501-mRNA-1"/>
    </source>
</evidence>
<dbReference type="SUPFAM" id="SSF57850">
    <property type="entry name" value="RING/U-box"/>
    <property type="match status" value="1"/>
</dbReference>
<dbReference type="EMBL" id="UYSU01000022">
    <property type="protein sequence ID" value="VDL81046.1"/>
    <property type="molecule type" value="Genomic_DNA"/>
</dbReference>
<accession>A0A183S748</accession>
<dbReference type="WBParaSite" id="SSLN_0000004501-mRNA-1">
    <property type="protein sequence ID" value="SSLN_0000004501-mRNA-1"/>
    <property type="gene ID" value="SSLN_0000004501"/>
</dbReference>
<dbReference type="OrthoDB" id="10538979at2759"/>
<gene>
    <name evidence="6" type="ORF">SSLN_LOCUS46</name>
</gene>
<dbReference type="InterPro" id="IPR001841">
    <property type="entry name" value="Znf_RING"/>
</dbReference>
<protein>
    <submittedName>
        <fullName evidence="8">RING-type domain-containing protein</fullName>
    </submittedName>
</protein>
<dbReference type="Proteomes" id="UP000275846">
    <property type="component" value="Unassembled WGS sequence"/>
</dbReference>
<keyword evidence="7" id="KW-1185">Reference proteome</keyword>
<reference evidence="8" key="1">
    <citation type="submission" date="2016-06" db="UniProtKB">
        <authorList>
            <consortium name="WormBaseParasite"/>
        </authorList>
    </citation>
    <scope>IDENTIFICATION</scope>
</reference>
<evidence type="ECO:0000313" key="6">
    <source>
        <dbReference type="EMBL" id="VDL81046.1"/>
    </source>
</evidence>
<proteinExistence type="predicted"/>
<dbReference type="AlphaFoldDB" id="A0A183S748"/>
<keyword evidence="1" id="KW-0479">Metal-binding</keyword>
<evidence type="ECO:0000259" key="5">
    <source>
        <dbReference type="PROSITE" id="PS50089"/>
    </source>
</evidence>
<evidence type="ECO:0000313" key="7">
    <source>
        <dbReference type="Proteomes" id="UP000275846"/>
    </source>
</evidence>
<evidence type="ECO:0000256" key="1">
    <source>
        <dbReference type="ARBA" id="ARBA00022723"/>
    </source>
</evidence>
<keyword evidence="2 4" id="KW-0863">Zinc-finger</keyword>
<dbReference type="InterPro" id="IPR017907">
    <property type="entry name" value="Znf_RING_CS"/>
</dbReference>
<reference evidence="6 7" key="2">
    <citation type="submission" date="2018-11" db="EMBL/GenBank/DDBJ databases">
        <authorList>
            <consortium name="Pathogen Informatics"/>
        </authorList>
    </citation>
    <scope>NUCLEOTIDE SEQUENCE [LARGE SCALE GENOMIC DNA]</scope>
    <source>
        <strain evidence="6 7">NST_G2</strain>
    </source>
</reference>
<evidence type="ECO:0000256" key="3">
    <source>
        <dbReference type="ARBA" id="ARBA00022833"/>
    </source>
</evidence>
<sequence length="318" mass="33441">MDPADRMTTEVLLKHKYLEAIQARHCASNVLLPPGMSILPSPAGDTMPQPSLLQPGHHTSNSRQPVGFAGAAVLPATEKCRAGGGGGTGAPTVGVTPQPTRRKVMKNVYLPPYQLVGWPRSESTSGLGVIGGSCMPNSSLAGGSQTTGLQSLGCGVNPAGWRSGPSKPAMTFAGQTPHLRVDEAVIRSNIGIADHQHVLSISPSDENIVQQLPAPSVESFGVYAGAECHRHSMQPKTPVCDGCKKADEDGNDLPCKHFLCKSCVDTALKDSAPKCTACKKEFKKNQLEPHCSICMDITCEGGDTCGKMHLVDVVPKTT</sequence>
<name>A0A183S748_SCHSO</name>
<dbReference type="Gene3D" id="3.30.40.10">
    <property type="entry name" value="Zinc/RING finger domain, C3HC4 (zinc finger)"/>
    <property type="match status" value="1"/>
</dbReference>
<organism evidence="8">
    <name type="scientific">Schistocephalus solidus</name>
    <name type="common">Tapeworm</name>
    <dbReference type="NCBI Taxonomy" id="70667"/>
    <lineage>
        <taxon>Eukaryota</taxon>
        <taxon>Metazoa</taxon>
        <taxon>Spiralia</taxon>
        <taxon>Lophotrochozoa</taxon>
        <taxon>Platyhelminthes</taxon>
        <taxon>Cestoda</taxon>
        <taxon>Eucestoda</taxon>
        <taxon>Diphyllobothriidea</taxon>
        <taxon>Diphyllobothriidae</taxon>
        <taxon>Schistocephalus</taxon>
    </lineage>
</organism>
<evidence type="ECO:0000256" key="2">
    <source>
        <dbReference type="ARBA" id="ARBA00022771"/>
    </source>
</evidence>
<dbReference type="GO" id="GO:0008270">
    <property type="term" value="F:zinc ion binding"/>
    <property type="evidence" value="ECO:0007669"/>
    <property type="project" value="UniProtKB-KW"/>
</dbReference>
<dbReference type="PROSITE" id="PS00518">
    <property type="entry name" value="ZF_RING_1"/>
    <property type="match status" value="1"/>
</dbReference>
<keyword evidence="3" id="KW-0862">Zinc</keyword>
<dbReference type="PROSITE" id="PS50089">
    <property type="entry name" value="ZF_RING_2"/>
    <property type="match status" value="1"/>
</dbReference>